<proteinExistence type="predicted"/>
<gene>
    <name evidence="1" type="ORF">AVEN_96148_1</name>
</gene>
<name>A0A4Y2HS31_ARAVE</name>
<protein>
    <submittedName>
        <fullName evidence="1">Uncharacterized protein</fullName>
    </submittedName>
</protein>
<keyword evidence="2" id="KW-1185">Reference proteome</keyword>
<dbReference type="Proteomes" id="UP000499080">
    <property type="component" value="Unassembled WGS sequence"/>
</dbReference>
<evidence type="ECO:0000313" key="2">
    <source>
        <dbReference type="Proteomes" id="UP000499080"/>
    </source>
</evidence>
<reference evidence="1 2" key="1">
    <citation type="journal article" date="2019" name="Sci. Rep.">
        <title>Orb-weaving spider Araneus ventricosus genome elucidates the spidroin gene catalogue.</title>
        <authorList>
            <person name="Kono N."/>
            <person name="Nakamura H."/>
            <person name="Ohtoshi R."/>
            <person name="Moran D.A.P."/>
            <person name="Shinohara A."/>
            <person name="Yoshida Y."/>
            <person name="Fujiwara M."/>
            <person name="Mori M."/>
            <person name="Tomita M."/>
            <person name="Arakawa K."/>
        </authorList>
    </citation>
    <scope>NUCLEOTIDE SEQUENCE [LARGE SCALE GENOMIC DNA]</scope>
</reference>
<dbReference type="EMBL" id="BGPR01002128">
    <property type="protein sequence ID" value="GBM68227.1"/>
    <property type="molecule type" value="Genomic_DNA"/>
</dbReference>
<dbReference type="AlphaFoldDB" id="A0A4Y2HS31"/>
<dbReference type="OrthoDB" id="10255000at2759"/>
<sequence>MYELSQPVRHCTCIFIMSDHMDSALDVQTDILEFIETIPKLVHDNIKELEFHVRNFVRIISKQQQDIAALKGRLVEQKEVIDRMFEVRHRNNLSNSDVLKIPYP</sequence>
<organism evidence="1 2">
    <name type="scientific">Araneus ventricosus</name>
    <name type="common">Orbweaver spider</name>
    <name type="synonym">Epeira ventricosa</name>
    <dbReference type="NCBI Taxonomy" id="182803"/>
    <lineage>
        <taxon>Eukaryota</taxon>
        <taxon>Metazoa</taxon>
        <taxon>Ecdysozoa</taxon>
        <taxon>Arthropoda</taxon>
        <taxon>Chelicerata</taxon>
        <taxon>Arachnida</taxon>
        <taxon>Araneae</taxon>
        <taxon>Araneomorphae</taxon>
        <taxon>Entelegynae</taxon>
        <taxon>Araneoidea</taxon>
        <taxon>Araneidae</taxon>
        <taxon>Araneus</taxon>
    </lineage>
</organism>
<comment type="caution">
    <text evidence="1">The sequence shown here is derived from an EMBL/GenBank/DDBJ whole genome shotgun (WGS) entry which is preliminary data.</text>
</comment>
<evidence type="ECO:0000313" key="1">
    <source>
        <dbReference type="EMBL" id="GBM68227.1"/>
    </source>
</evidence>
<accession>A0A4Y2HS31</accession>